<dbReference type="RefSeq" id="WP_231057587.1">
    <property type="nucleotide sequence ID" value="NZ_JAJNOC010000002.1"/>
</dbReference>
<feature type="active site" description="Proton donor" evidence="5">
    <location>
        <position position="129"/>
    </location>
</feature>
<reference evidence="7" key="1">
    <citation type="submission" date="2021-11" db="EMBL/GenBank/DDBJ databases">
        <title>The complete genome of Massilia sp sp. G4R7.</title>
        <authorList>
            <person name="Liu L."/>
            <person name="Yue J."/>
            <person name="Yuan J."/>
            <person name="Yang F."/>
            <person name="Li L."/>
        </authorList>
    </citation>
    <scope>NUCLEOTIDE SEQUENCE</scope>
    <source>
        <strain evidence="7">G4R7</strain>
    </source>
</reference>
<dbReference type="GO" id="GO:0005840">
    <property type="term" value="C:ribosome"/>
    <property type="evidence" value="ECO:0007669"/>
    <property type="project" value="UniProtKB-KW"/>
</dbReference>
<feature type="active site" description="Proton acceptor" evidence="5">
    <location>
        <position position="117"/>
    </location>
</feature>
<organism evidence="7 8">
    <name type="scientific">Massilia phyllostachyos</name>
    <dbReference type="NCBI Taxonomy" id="2898585"/>
    <lineage>
        <taxon>Bacteria</taxon>
        <taxon>Pseudomonadati</taxon>
        <taxon>Pseudomonadota</taxon>
        <taxon>Betaproteobacteria</taxon>
        <taxon>Burkholderiales</taxon>
        <taxon>Oxalobacteraceae</taxon>
        <taxon>Telluria group</taxon>
        <taxon>Massilia</taxon>
    </lineage>
</organism>
<comment type="caution">
    <text evidence="7">The sequence shown here is derived from an EMBL/GenBank/DDBJ whole genome shotgun (WGS) entry which is preliminary data.</text>
</comment>
<proteinExistence type="inferred from homology"/>
<evidence type="ECO:0000259" key="6">
    <source>
        <dbReference type="PROSITE" id="PS51186"/>
    </source>
</evidence>
<dbReference type="CDD" id="cd04301">
    <property type="entry name" value="NAT_SF"/>
    <property type="match status" value="1"/>
</dbReference>
<dbReference type="SUPFAM" id="SSF55729">
    <property type="entry name" value="Acyl-CoA N-acyltransferases (Nat)"/>
    <property type="match status" value="1"/>
</dbReference>
<comment type="catalytic activity">
    <reaction evidence="5">
        <text>N-terminal L-alanyl-[ribosomal protein bS18] + acetyl-CoA = N-terminal N(alpha)-acetyl-L-alanyl-[ribosomal protein bS18] + CoA + H(+)</text>
        <dbReference type="Rhea" id="RHEA:43756"/>
        <dbReference type="Rhea" id="RHEA-COMP:10676"/>
        <dbReference type="Rhea" id="RHEA-COMP:10677"/>
        <dbReference type="ChEBI" id="CHEBI:15378"/>
        <dbReference type="ChEBI" id="CHEBI:57287"/>
        <dbReference type="ChEBI" id="CHEBI:57288"/>
        <dbReference type="ChEBI" id="CHEBI:64718"/>
        <dbReference type="ChEBI" id="CHEBI:83683"/>
        <dbReference type="EC" id="2.3.1.266"/>
    </reaction>
</comment>
<sequence length="161" mass="17892">MKVADVKAADPSAGLRFAPMEAHDVDEVYALECSVFPHPWSRANFTESLASGYDAWTVRDAGGVLAGYYLLMYAVDEAHLLDVAVAAGRQRQGLGRYLLDCIGARARAQGMLSVLLEVRPSNERALAVYRRYGYQEIGRRKGYYPARAGQREDAIVMRFDL</sequence>
<dbReference type="Proteomes" id="UP001179361">
    <property type="component" value="Unassembled WGS sequence"/>
</dbReference>
<dbReference type="InterPro" id="IPR016181">
    <property type="entry name" value="Acyl_CoA_acyltransferase"/>
</dbReference>
<dbReference type="PANTHER" id="PTHR43420">
    <property type="entry name" value="ACETYLTRANSFERASE"/>
    <property type="match status" value="1"/>
</dbReference>
<gene>
    <name evidence="5 7" type="primary">rimI</name>
    <name evidence="7" type="ORF">LQ564_08020</name>
</gene>
<keyword evidence="4 5" id="KW-0012">Acyltransferase</keyword>
<dbReference type="EMBL" id="JAJNOC010000002">
    <property type="protein sequence ID" value="MCD2516262.1"/>
    <property type="molecule type" value="Genomic_DNA"/>
</dbReference>
<comment type="caution">
    <text evidence="5">Lacks conserved residue(s) required for the propagation of feature annotation.</text>
</comment>
<evidence type="ECO:0000256" key="4">
    <source>
        <dbReference type="ARBA" id="ARBA00023315"/>
    </source>
</evidence>
<dbReference type="InterPro" id="IPR043690">
    <property type="entry name" value="RimI"/>
</dbReference>
<dbReference type="HAMAP" id="MF_02210">
    <property type="entry name" value="RimI"/>
    <property type="match status" value="1"/>
</dbReference>
<dbReference type="Gene3D" id="3.40.630.30">
    <property type="match status" value="1"/>
</dbReference>
<comment type="subcellular location">
    <subcellularLocation>
        <location evidence="5">Cytoplasm</location>
    </subcellularLocation>
</comment>
<feature type="binding site" evidence="5">
    <location>
        <begin position="83"/>
        <end position="85"/>
    </location>
    <ligand>
        <name>acetyl-CoA</name>
        <dbReference type="ChEBI" id="CHEBI:57288"/>
    </ligand>
</feature>
<accession>A0ABS8Q5C5</accession>
<dbReference type="InterPro" id="IPR000182">
    <property type="entry name" value="GNAT_dom"/>
</dbReference>
<evidence type="ECO:0000256" key="3">
    <source>
        <dbReference type="ARBA" id="ARBA00022679"/>
    </source>
</evidence>
<keyword evidence="7" id="KW-0689">Ribosomal protein</keyword>
<comment type="similarity">
    <text evidence="1 5">Belongs to the acetyltransferase family. RimI subfamily.</text>
</comment>
<comment type="function">
    <text evidence="5">Acetylates the N-terminal alanine of ribosomal protein bS18.</text>
</comment>
<dbReference type="Pfam" id="PF00583">
    <property type="entry name" value="Acetyltransf_1"/>
    <property type="match status" value="1"/>
</dbReference>
<evidence type="ECO:0000256" key="2">
    <source>
        <dbReference type="ARBA" id="ARBA00022490"/>
    </source>
</evidence>
<protein>
    <recommendedName>
        <fullName evidence="5">[Ribosomal protein bS18]-alanine N-acetyltransferase</fullName>
        <ecNumber evidence="5">2.3.1.266</ecNumber>
    </recommendedName>
</protein>
<dbReference type="PANTHER" id="PTHR43420:SF44">
    <property type="entry name" value="ACETYLTRANSFERASE YPEA"/>
    <property type="match status" value="1"/>
</dbReference>
<keyword evidence="2 5" id="KW-0963">Cytoplasm</keyword>
<evidence type="ECO:0000256" key="1">
    <source>
        <dbReference type="ARBA" id="ARBA00005395"/>
    </source>
</evidence>
<dbReference type="InterPro" id="IPR050680">
    <property type="entry name" value="YpeA/RimI_acetyltransf"/>
</dbReference>
<evidence type="ECO:0000313" key="8">
    <source>
        <dbReference type="Proteomes" id="UP001179361"/>
    </source>
</evidence>
<dbReference type="NCBIfam" id="TIGR01575">
    <property type="entry name" value="rimI"/>
    <property type="match status" value="1"/>
</dbReference>
<name>A0ABS8Q5C5_9BURK</name>
<evidence type="ECO:0000256" key="5">
    <source>
        <dbReference type="HAMAP-Rule" id="MF_02210"/>
    </source>
</evidence>
<feature type="domain" description="N-acetyltransferase" evidence="6">
    <location>
        <begin position="15"/>
        <end position="161"/>
    </location>
</feature>
<feature type="binding site" evidence="5">
    <location>
        <position position="122"/>
    </location>
    <ligand>
        <name>acetyl-CoA</name>
        <dbReference type="ChEBI" id="CHEBI:57288"/>
    </ligand>
</feature>
<keyword evidence="8" id="KW-1185">Reference proteome</keyword>
<evidence type="ECO:0000313" key="7">
    <source>
        <dbReference type="EMBL" id="MCD2516262.1"/>
    </source>
</evidence>
<dbReference type="GO" id="GO:0008999">
    <property type="term" value="F:protein-N-terminal-alanine acetyltransferase activity"/>
    <property type="evidence" value="ECO:0007669"/>
    <property type="project" value="UniProtKB-EC"/>
</dbReference>
<dbReference type="InterPro" id="IPR006464">
    <property type="entry name" value="AcTrfase_RimI/Ard1"/>
</dbReference>
<keyword evidence="7" id="KW-0687">Ribonucleoprotein</keyword>
<dbReference type="EC" id="2.3.1.266" evidence="5"/>
<dbReference type="PROSITE" id="PS51186">
    <property type="entry name" value="GNAT"/>
    <property type="match status" value="1"/>
</dbReference>
<keyword evidence="3 5" id="KW-0808">Transferase</keyword>